<dbReference type="InterPro" id="IPR029063">
    <property type="entry name" value="SAM-dependent_MTases_sf"/>
</dbReference>
<dbReference type="InterPro" id="IPR010719">
    <property type="entry name" value="MnmM_MeTrfase"/>
</dbReference>
<keyword evidence="1" id="KW-0489">Methyltransferase</keyword>
<dbReference type="Proteomes" id="UP000830167">
    <property type="component" value="Chromosome"/>
</dbReference>
<dbReference type="Pfam" id="PF06962">
    <property type="entry name" value="rRNA_methylase"/>
    <property type="match status" value="1"/>
</dbReference>
<protein>
    <submittedName>
        <fullName evidence="1">Class I SAM-dependent methyltransferase</fullName>
    </submittedName>
</protein>
<keyword evidence="1" id="KW-0808">Transferase</keyword>
<proteinExistence type="predicted"/>
<dbReference type="Gene3D" id="3.40.50.150">
    <property type="entry name" value="Vaccinia Virus protein VP39"/>
    <property type="match status" value="1"/>
</dbReference>
<sequence length="198" mass="21847">MNPLILQPILHFTHTLVRQAFAQAPKDVPRFAIDVTVGNGHDTVFLAEHVGSKGCVVGCDVQTQALYTTTAVLQQKKISSRVQLHQISHDCLHTLLDPSWQGQVTAIMGNLGYLPRSDKSILTRAETTIPMIETLLPYLRQHGIMAMVAYLGHEGGQAEADAVNDYVKRLPMAEYRVLSYTFVNPSGVPPVLYAIEKV</sequence>
<dbReference type="PANTHER" id="PTHR35276:SF1">
    <property type="entry name" value="TRNA (MNM(5)S(2)U34)-METHYLTRANSFERASE, CHLOROPLASTIC"/>
    <property type="match status" value="1"/>
</dbReference>
<reference evidence="1" key="1">
    <citation type="submission" date="2021-12" db="EMBL/GenBank/DDBJ databases">
        <title>Alicyclobacillaceae gen. nov., sp. nov., isolated from chalcocite enrichment system.</title>
        <authorList>
            <person name="Jiang Z."/>
        </authorList>
    </citation>
    <scope>NUCLEOTIDE SEQUENCE</scope>
    <source>
        <strain evidence="1">MYW30-H2</strain>
    </source>
</reference>
<evidence type="ECO:0000313" key="1">
    <source>
        <dbReference type="EMBL" id="UOF89774.1"/>
    </source>
</evidence>
<accession>A0ABY4CHK3</accession>
<organism evidence="1 2">
    <name type="scientific">Fodinisporobacter ferrooxydans</name>
    <dbReference type="NCBI Taxonomy" id="2901836"/>
    <lineage>
        <taxon>Bacteria</taxon>
        <taxon>Bacillati</taxon>
        <taxon>Bacillota</taxon>
        <taxon>Bacilli</taxon>
        <taxon>Bacillales</taxon>
        <taxon>Alicyclobacillaceae</taxon>
        <taxon>Fodinisporobacter</taxon>
    </lineage>
</organism>
<dbReference type="EMBL" id="CP089291">
    <property type="protein sequence ID" value="UOF89774.1"/>
    <property type="molecule type" value="Genomic_DNA"/>
</dbReference>
<name>A0ABY4CHK3_9BACL</name>
<dbReference type="GO" id="GO:0032259">
    <property type="term" value="P:methylation"/>
    <property type="evidence" value="ECO:0007669"/>
    <property type="project" value="UniProtKB-KW"/>
</dbReference>
<evidence type="ECO:0000313" key="2">
    <source>
        <dbReference type="Proteomes" id="UP000830167"/>
    </source>
</evidence>
<dbReference type="RefSeq" id="WP_347436465.1">
    <property type="nucleotide sequence ID" value="NZ_CP089291.1"/>
</dbReference>
<dbReference type="SUPFAM" id="SSF53335">
    <property type="entry name" value="S-adenosyl-L-methionine-dependent methyltransferases"/>
    <property type="match status" value="1"/>
</dbReference>
<keyword evidence="2" id="KW-1185">Reference proteome</keyword>
<gene>
    <name evidence="1" type="ORF">LSG31_18145</name>
</gene>
<dbReference type="GO" id="GO:0008168">
    <property type="term" value="F:methyltransferase activity"/>
    <property type="evidence" value="ECO:0007669"/>
    <property type="project" value="UniProtKB-KW"/>
</dbReference>
<dbReference type="PANTHER" id="PTHR35276">
    <property type="entry name" value="S-ADENOSYL-L-METHIONINE-DEPENDENT METHYLTRANSFERASES SUPERFAMILY PROTEIN"/>
    <property type="match status" value="1"/>
</dbReference>